<dbReference type="WBParaSite" id="HPBE_0002441901-mRNA-1">
    <property type="protein sequence ID" value="HPBE_0002441901-mRNA-1"/>
    <property type="gene ID" value="HPBE_0002441901"/>
</dbReference>
<dbReference type="OrthoDB" id="5890019at2759"/>
<evidence type="ECO:0000313" key="3">
    <source>
        <dbReference type="WBParaSite" id="HPBE_0002441901-mRNA-1"/>
    </source>
</evidence>
<organism evidence="2 3">
    <name type="scientific">Heligmosomoides polygyrus</name>
    <name type="common">Parasitic roundworm</name>
    <dbReference type="NCBI Taxonomy" id="6339"/>
    <lineage>
        <taxon>Eukaryota</taxon>
        <taxon>Metazoa</taxon>
        <taxon>Ecdysozoa</taxon>
        <taxon>Nematoda</taxon>
        <taxon>Chromadorea</taxon>
        <taxon>Rhabditida</taxon>
        <taxon>Rhabditina</taxon>
        <taxon>Rhabditomorpha</taxon>
        <taxon>Strongyloidea</taxon>
        <taxon>Heligmosomidae</taxon>
        <taxon>Heligmosomoides</taxon>
    </lineage>
</organism>
<proteinExistence type="predicted"/>
<dbReference type="AlphaFoldDB" id="A0A183GNZ9"/>
<keyword evidence="2" id="KW-1185">Reference proteome</keyword>
<dbReference type="EMBL" id="UZAH01036318">
    <property type="protein sequence ID" value="VDP44898.1"/>
    <property type="molecule type" value="Genomic_DNA"/>
</dbReference>
<evidence type="ECO:0000313" key="1">
    <source>
        <dbReference type="EMBL" id="VDP44898.1"/>
    </source>
</evidence>
<reference evidence="1 2" key="1">
    <citation type="submission" date="2018-11" db="EMBL/GenBank/DDBJ databases">
        <authorList>
            <consortium name="Pathogen Informatics"/>
        </authorList>
    </citation>
    <scope>NUCLEOTIDE SEQUENCE [LARGE SCALE GENOMIC DNA]</scope>
</reference>
<accession>A0A183GNZ9</accession>
<protein>
    <submittedName>
        <fullName evidence="3">ATP-binding protein</fullName>
    </submittedName>
</protein>
<accession>A0A3P8EE81</accession>
<name>A0A183GNZ9_HELPZ</name>
<sequence length="91" mass="10393">MTHNLTTPCDVIAIDSGTEFEKLNGNTFEEHQKSVMAALSRYDIDENAKFWMMVNAWDLLGMLGNYTPSHSKNLKKLNLLSTDGSDLRWNR</sequence>
<gene>
    <name evidence="1" type="ORF">HPBE_LOCUS24418</name>
</gene>
<reference evidence="3" key="2">
    <citation type="submission" date="2019-09" db="UniProtKB">
        <authorList>
            <consortium name="WormBaseParasite"/>
        </authorList>
    </citation>
    <scope>IDENTIFICATION</scope>
</reference>
<dbReference type="Proteomes" id="UP000050761">
    <property type="component" value="Unassembled WGS sequence"/>
</dbReference>
<evidence type="ECO:0000313" key="2">
    <source>
        <dbReference type="Proteomes" id="UP000050761"/>
    </source>
</evidence>